<keyword evidence="1" id="KW-0812">Transmembrane</keyword>
<name>A0ABR9QGN2_9BACI</name>
<proteinExistence type="predicted"/>
<dbReference type="SUPFAM" id="SSF56601">
    <property type="entry name" value="beta-lactamase/transpeptidase-like"/>
    <property type="match status" value="1"/>
</dbReference>
<evidence type="ECO:0000313" key="4">
    <source>
        <dbReference type="EMBL" id="MBE4907641.1"/>
    </source>
</evidence>
<gene>
    <name evidence="4" type="ORF">IMZ08_06195</name>
</gene>
<accession>A0ABR9QGN2</accession>
<evidence type="ECO:0000256" key="1">
    <source>
        <dbReference type="SAM" id="Phobius"/>
    </source>
</evidence>
<feature type="transmembrane region" description="Helical" evidence="1">
    <location>
        <begin position="408"/>
        <end position="426"/>
    </location>
</feature>
<feature type="chain" id="PRO_5047406516" evidence="2">
    <location>
        <begin position="23"/>
        <end position="480"/>
    </location>
</feature>
<protein>
    <submittedName>
        <fullName evidence="4">Beta-lactamase family protein</fullName>
    </submittedName>
</protein>
<dbReference type="InterPro" id="IPR023298">
    <property type="entry name" value="ATPase_P-typ_TM_dom_sf"/>
</dbReference>
<dbReference type="InterPro" id="IPR050491">
    <property type="entry name" value="AmpC-like"/>
</dbReference>
<keyword evidence="2" id="KW-0732">Signal</keyword>
<keyword evidence="5" id="KW-1185">Reference proteome</keyword>
<organism evidence="4 5">
    <name type="scientific">Litchfieldia luteola</name>
    <dbReference type="NCBI Taxonomy" id="682179"/>
    <lineage>
        <taxon>Bacteria</taxon>
        <taxon>Bacillati</taxon>
        <taxon>Bacillota</taxon>
        <taxon>Bacilli</taxon>
        <taxon>Bacillales</taxon>
        <taxon>Bacillaceae</taxon>
        <taxon>Litchfieldia</taxon>
    </lineage>
</organism>
<feature type="domain" description="Beta-lactamase-related" evidence="3">
    <location>
        <begin position="33"/>
        <end position="342"/>
    </location>
</feature>
<feature type="transmembrane region" description="Helical" evidence="1">
    <location>
        <begin position="376"/>
        <end position="399"/>
    </location>
</feature>
<keyword evidence="1" id="KW-0472">Membrane</keyword>
<dbReference type="Pfam" id="PF00144">
    <property type="entry name" value="Beta-lactamase"/>
    <property type="match status" value="1"/>
</dbReference>
<feature type="signal peptide" evidence="2">
    <location>
        <begin position="1"/>
        <end position="22"/>
    </location>
</feature>
<reference evidence="4 5" key="1">
    <citation type="submission" date="2020-10" db="EMBL/GenBank/DDBJ databases">
        <title>Bacillus sp. HD4P25, an endophyte from a halophyte.</title>
        <authorList>
            <person name="Sun J.-Q."/>
        </authorList>
    </citation>
    <scope>NUCLEOTIDE SEQUENCE [LARGE SCALE GENOMIC DNA]</scope>
    <source>
        <strain evidence="4 5">YIM 93174</strain>
    </source>
</reference>
<dbReference type="Gene3D" id="3.40.710.10">
    <property type="entry name" value="DD-peptidase/beta-lactamase superfamily"/>
    <property type="match status" value="1"/>
</dbReference>
<dbReference type="InterPro" id="IPR001466">
    <property type="entry name" value="Beta-lactam-related"/>
</dbReference>
<dbReference type="PANTHER" id="PTHR46825:SF9">
    <property type="entry name" value="BETA-LACTAMASE-RELATED DOMAIN-CONTAINING PROTEIN"/>
    <property type="match status" value="1"/>
</dbReference>
<dbReference type="RefSeq" id="WP_193535119.1">
    <property type="nucleotide sequence ID" value="NZ_JADCLJ010000012.1"/>
</dbReference>
<dbReference type="SUPFAM" id="SSF81665">
    <property type="entry name" value="Calcium ATPase, transmembrane domain M"/>
    <property type="match status" value="1"/>
</dbReference>
<comment type="caution">
    <text evidence="4">The sequence shown here is derived from an EMBL/GenBank/DDBJ whole genome shotgun (WGS) entry which is preliminary data.</text>
</comment>
<dbReference type="InterPro" id="IPR012338">
    <property type="entry name" value="Beta-lactam/transpept-like"/>
</dbReference>
<dbReference type="PANTHER" id="PTHR46825">
    <property type="entry name" value="D-ALANYL-D-ALANINE-CARBOXYPEPTIDASE/ENDOPEPTIDASE AMPH"/>
    <property type="match status" value="1"/>
</dbReference>
<evidence type="ECO:0000313" key="5">
    <source>
        <dbReference type="Proteomes" id="UP001516662"/>
    </source>
</evidence>
<evidence type="ECO:0000256" key="2">
    <source>
        <dbReference type="SAM" id="SignalP"/>
    </source>
</evidence>
<dbReference type="Proteomes" id="UP001516662">
    <property type="component" value="Unassembled WGS sequence"/>
</dbReference>
<dbReference type="EMBL" id="JADCLJ010000012">
    <property type="protein sequence ID" value="MBE4907641.1"/>
    <property type="molecule type" value="Genomic_DNA"/>
</dbReference>
<evidence type="ECO:0000259" key="3">
    <source>
        <dbReference type="Pfam" id="PF00144"/>
    </source>
</evidence>
<sequence length="480" mass="53277">MKKVLLLLFVVLFILPSNKSLAAEVSNEKLKELDRFIEEQRKENGLAGVAYAIVSQEEVIYSRAFGSANLTESMETTTPVIIGSTSKAFTALSVIQLVENGAISLDESIATYLPAFAGTEKEKITIRNLLHHTSGLPTMAGLVLVANSKDKFLYDTIELVKDVELAHEVGEEFEYSNINYILLSAIVEYTSGIPYAEYVSRNILSPLQLENTYVHLKDAKNVSPGHAPWFGFSLPTKVPYYENAIASGYMISSAEDMALFLKAHMMENSIISGDMIKHLHAGVAPIGFMENASYGMGWFERDLFGQKLIGHGGDIPSTGSSDMYYLPEQNVGVVVVSNTHNGQFVPGNVHEITEGIIAHLLNETPIKEEGMSFSKYYTFFNIIVGLVLVLTLGSFYFLIKRKISTNKILLSLSILIQIIIPISFYLSVPLLLKAPWEAAFILQPDLITCLFIFFTLLFIRGIWLSVLVFVQKKSESVLKI</sequence>
<feature type="transmembrane region" description="Helical" evidence="1">
    <location>
        <begin position="446"/>
        <end position="470"/>
    </location>
</feature>
<keyword evidence="1" id="KW-1133">Transmembrane helix</keyword>